<feature type="compositionally biased region" description="Basic residues" evidence="1">
    <location>
        <begin position="27"/>
        <end position="44"/>
    </location>
</feature>
<comment type="caution">
    <text evidence="2">The sequence shown here is derived from an EMBL/GenBank/DDBJ whole genome shotgun (WGS) entry which is preliminary data.</text>
</comment>
<evidence type="ECO:0000313" key="3">
    <source>
        <dbReference type="Proteomes" id="UP000265520"/>
    </source>
</evidence>
<organism evidence="2 3">
    <name type="scientific">Trifolium medium</name>
    <dbReference type="NCBI Taxonomy" id="97028"/>
    <lineage>
        <taxon>Eukaryota</taxon>
        <taxon>Viridiplantae</taxon>
        <taxon>Streptophyta</taxon>
        <taxon>Embryophyta</taxon>
        <taxon>Tracheophyta</taxon>
        <taxon>Spermatophyta</taxon>
        <taxon>Magnoliopsida</taxon>
        <taxon>eudicotyledons</taxon>
        <taxon>Gunneridae</taxon>
        <taxon>Pentapetalae</taxon>
        <taxon>rosids</taxon>
        <taxon>fabids</taxon>
        <taxon>Fabales</taxon>
        <taxon>Fabaceae</taxon>
        <taxon>Papilionoideae</taxon>
        <taxon>50 kb inversion clade</taxon>
        <taxon>NPAAA clade</taxon>
        <taxon>Hologalegina</taxon>
        <taxon>IRL clade</taxon>
        <taxon>Trifolieae</taxon>
        <taxon>Trifolium</taxon>
    </lineage>
</organism>
<accession>A0A392W3G9</accession>
<dbReference type="EMBL" id="LXQA011351300">
    <property type="protein sequence ID" value="MCI94252.1"/>
    <property type="molecule type" value="Genomic_DNA"/>
</dbReference>
<evidence type="ECO:0000313" key="2">
    <source>
        <dbReference type="EMBL" id="MCI94252.1"/>
    </source>
</evidence>
<feature type="region of interest" description="Disordered" evidence="1">
    <location>
        <begin position="19"/>
        <end position="44"/>
    </location>
</feature>
<dbReference type="Proteomes" id="UP000265520">
    <property type="component" value="Unassembled WGS sequence"/>
</dbReference>
<evidence type="ECO:0000256" key="1">
    <source>
        <dbReference type="SAM" id="MobiDB-lite"/>
    </source>
</evidence>
<name>A0A392W3G9_9FABA</name>
<dbReference type="AlphaFoldDB" id="A0A392W3G9"/>
<feature type="non-terminal residue" evidence="2">
    <location>
        <position position="1"/>
    </location>
</feature>
<sequence length="44" mass="5444">ELKYFFEWRTSSNWREVKADTRTAAGNRRRGIGRKRKKKTWESR</sequence>
<protein>
    <submittedName>
        <fullName evidence="2">Uncharacterized protein</fullName>
    </submittedName>
</protein>
<reference evidence="2 3" key="1">
    <citation type="journal article" date="2018" name="Front. Plant Sci.">
        <title>Red Clover (Trifolium pratense) and Zigzag Clover (T. medium) - A Picture of Genomic Similarities and Differences.</title>
        <authorList>
            <person name="Dluhosova J."/>
            <person name="Istvanek J."/>
            <person name="Nedelnik J."/>
            <person name="Repkova J."/>
        </authorList>
    </citation>
    <scope>NUCLEOTIDE SEQUENCE [LARGE SCALE GENOMIC DNA]</scope>
    <source>
        <strain evidence="3">cv. 10/8</strain>
        <tissue evidence="2">Leaf</tissue>
    </source>
</reference>
<keyword evidence="3" id="KW-1185">Reference proteome</keyword>
<proteinExistence type="predicted"/>